<keyword evidence="2" id="KW-1185">Reference proteome</keyword>
<dbReference type="EMBL" id="JAAEDL010000005">
    <property type="protein sequence ID" value="MBR0680161.1"/>
    <property type="molecule type" value="Genomic_DNA"/>
</dbReference>
<gene>
    <name evidence="1" type="ORF">GXW74_06660</name>
</gene>
<protein>
    <submittedName>
        <fullName evidence="1">Uncharacterized protein</fullName>
    </submittedName>
</protein>
<organism evidence="1 2">
    <name type="scientific">Neoroseomonas eburnea</name>
    <dbReference type="NCBI Taxonomy" id="1346889"/>
    <lineage>
        <taxon>Bacteria</taxon>
        <taxon>Pseudomonadati</taxon>
        <taxon>Pseudomonadota</taxon>
        <taxon>Alphaproteobacteria</taxon>
        <taxon>Acetobacterales</taxon>
        <taxon>Acetobacteraceae</taxon>
        <taxon>Neoroseomonas</taxon>
    </lineage>
</organism>
<dbReference type="InterPro" id="IPR024364">
    <property type="entry name" value="Baseplate_phage_T4-like"/>
</dbReference>
<sequence>MAATHDILLLHGLAAEATPRRRARLRSMTGAEEEGCVAAAEQGLPVRVALSRLIAGCVERLGDAPIAEEDAEALSIGDRETLALAIRAASFAGPMRARLACTACGEALDLALGPRELLAPATPAAPRLELGGVRLAFRPVTARDQAAVADLAGEEAAGAAMLSRCVTIEDDGDITALPRPAQEATAAHLLALDPMAETLLSCVCPACGAVVEGSLDAGAFLVEEIARRGPALAREVLLIARATGWGEQAILAMPRQRRLRYAALLGGEAP</sequence>
<dbReference type="Pfam" id="PF12322">
    <property type="entry name" value="T4_baseplate"/>
    <property type="match status" value="1"/>
</dbReference>
<dbReference type="Proteomes" id="UP001138709">
    <property type="component" value="Unassembled WGS sequence"/>
</dbReference>
<proteinExistence type="predicted"/>
<reference evidence="1" key="2">
    <citation type="journal article" date="2021" name="Syst. Appl. Microbiol.">
        <title>Roseomonas hellenica sp. nov., isolated from roots of wild-growing Alkanna tinctoria.</title>
        <authorList>
            <person name="Rat A."/>
            <person name="Naranjo H.D."/>
            <person name="Lebbe L."/>
            <person name="Cnockaert M."/>
            <person name="Krigas N."/>
            <person name="Grigoriadou K."/>
            <person name="Maloupa E."/>
            <person name="Willems A."/>
        </authorList>
    </citation>
    <scope>NUCLEOTIDE SEQUENCE</scope>
    <source>
        <strain evidence="1">LMG 31228</strain>
    </source>
</reference>
<comment type="caution">
    <text evidence="1">The sequence shown here is derived from an EMBL/GenBank/DDBJ whole genome shotgun (WGS) entry which is preliminary data.</text>
</comment>
<dbReference type="AlphaFoldDB" id="A0A9X9X8X5"/>
<reference evidence="1" key="1">
    <citation type="submission" date="2020-01" db="EMBL/GenBank/DDBJ databases">
        <authorList>
            <person name="Rat A."/>
        </authorList>
    </citation>
    <scope>NUCLEOTIDE SEQUENCE</scope>
    <source>
        <strain evidence="1">LMG 31228</strain>
    </source>
</reference>
<accession>A0A9X9X8X5</accession>
<name>A0A9X9X8X5_9PROT</name>
<evidence type="ECO:0000313" key="2">
    <source>
        <dbReference type="Proteomes" id="UP001138709"/>
    </source>
</evidence>
<dbReference type="RefSeq" id="WP_211845698.1">
    <property type="nucleotide sequence ID" value="NZ_JAAEDL010000005.1"/>
</dbReference>
<evidence type="ECO:0000313" key="1">
    <source>
        <dbReference type="EMBL" id="MBR0680161.1"/>
    </source>
</evidence>